<sequence length="138" mass="15354">MRYGQTLVITFLSIRKRRIRRMCTTISKCPFQTGKMKNGLSFEMHIQAVDTIGADPGEKVPFDAEKMYTKIPKCPSQPGEKKAGQSENTLDDPTQTGLSQTGQTNTEGEEVVLFQITQCQYSSGREGGPDYLNIISAR</sequence>
<feature type="compositionally biased region" description="Polar residues" evidence="1">
    <location>
        <begin position="85"/>
        <end position="106"/>
    </location>
</feature>
<comment type="caution">
    <text evidence="2">The sequence shown here is derived from an EMBL/GenBank/DDBJ whole genome shotgun (WGS) entry which is preliminary data.</text>
</comment>
<name>A0AAE0VQY3_9BIVA</name>
<organism evidence="2 3">
    <name type="scientific">Potamilus streckersoni</name>
    <dbReference type="NCBI Taxonomy" id="2493646"/>
    <lineage>
        <taxon>Eukaryota</taxon>
        <taxon>Metazoa</taxon>
        <taxon>Spiralia</taxon>
        <taxon>Lophotrochozoa</taxon>
        <taxon>Mollusca</taxon>
        <taxon>Bivalvia</taxon>
        <taxon>Autobranchia</taxon>
        <taxon>Heteroconchia</taxon>
        <taxon>Palaeoheterodonta</taxon>
        <taxon>Unionida</taxon>
        <taxon>Unionoidea</taxon>
        <taxon>Unionidae</taxon>
        <taxon>Ambleminae</taxon>
        <taxon>Lampsilini</taxon>
        <taxon>Potamilus</taxon>
    </lineage>
</organism>
<evidence type="ECO:0000313" key="2">
    <source>
        <dbReference type="EMBL" id="KAK3586949.1"/>
    </source>
</evidence>
<gene>
    <name evidence="2" type="ORF">CHS0354_026660</name>
</gene>
<dbReference type="AlphaFoldDB" id="A0AAE0VQY3"/>
<dbReference type="EMBL" id="JAEAOA010001593">
    <property type="protein sequence ID" value="KAK3586949.1"/>
    <property type="molecule type" value="Genomic_DNA"/>
</dbReference>
<proteinExistence type="predicted"/>
<feature type="region of interest" description="Disordered" evidence="1">
    <location>
        <begin position="69"/>
        <end position="106"/>
    </location>
</feature>
<evidence type="ECO:0000313" key="3">
    <source>
        <dbReference type="Proteomes" id="UP001195483"/>
    </source>
</evidence>
<reference evidence="2" key="2">
    <citation type="journal article" date="2021" name="Genome Biol. Evol.">
        <title>Developing a high-quality reference genome for a parasitic bivalve with doubly uniparental inheritance (Bivalvia: Unionida).</title>
        <authorList>
            <person name="Smith C.H."/>
        </authorList>
    </citation>
    <scope>NUCLEOTIDE SEQUENCE</scope>
    <source>
        <strain evidence="2">CHS0354</strain>
        <tissue evidence="2">Mantle</tissue>
    </source>
</reference>
<evidence type="ECO:0000256" key="1">
    <source>
        <dbReference type="SAM" id="MobiDB-lite"/>
    </source>
</evidence>
<keyword evidence="3" id="KW-1185">Reference proteome</keyword>
<accession>A0AAE0VQY3</accession>
<protein>
    <submittedName>
        <fullName evidence="2">Uncharacterized protein</fullName>
    </submittedName>
</protein>
<reference evidence="2" key="3">
    <citation type="submission" date="2023-05" db="EMBL/GenBank/DDBJ databases">
        <authorList>
            <person name="Smith C.H."/>
        </authorList>
    </citation>
    <scope>NUCLEOTIDE SEQUENCE</scope>
    <source>
        <strain evidence="2">CHS0354</strain>
        <tissue evidence="2">Mantle</tissue>
    </source>
</reference>
<dbReference type="Proteomes" id="UP001195483">
    <property type="component" value="Unassembled WGS sequence"/>
</dbReference>
<reference evidence="2" key="1">
    <citation type="journal article" date="2021" name="Genome Biol. Evol.">
        <title>A High-Quality Reference Genome for a Parasitic Bivalve with Doubly Uniparental Inheritance (Bivalvia: Unionida).</title>
        <authorList>
            <person name="Smith C.H."/>
        </authorList>
    </citation>
    <scope>NUCLEOTIDE SEQUENCE</scope>
    <source>
        <strain evidence="2">CHS0354</strain>
    </source>
</reference>